<feature type="region of interest" description="Disordered" evidence="1">
    <location>
        <begin position="25"/>
        <end position="69"/>
    </location>
</feature>
<protein>
    <submittedName>
        <fullName evidence="2">Uncharacterized protein</fullName>
    </submittedName>
</protein>
<dbReference type="AlphaFoldDB" id="A0A9X0A6M8"/>
<accession>A0A9X0A6M8</accession>
<name>A0A9X0A6M8_9CNID</name>
<gene>
    <name evidence="2" type="ORF">OS493_003666</name>
</gene>
<sequence length="102" mass="11171">MADTPEENPLLLLCKAAGSMDIDAIDAGDDGNESSQTVTSAESSPTKLKDNKRPKKPSRQQSSMARKKITFCQVDSDSDVLIEEGNLMNTSKSRLHFQDLNK</sequence>
<evidence type="ECO:0000256" key="1">
    <source>
        <dbReference type="SAM" id="MobiDB-lite"/>
    </source>
</evidence>
<reference evidence="2" key="1">
    <citation type="submission" date="2023-01" db="EMBL/GenBank/DDBJ databases">
        <title>Genome assembly of the deep-sea coral Lophelia pertusa.</title>
        <authorList>
            <person name="Herrera S."/>
            <person name="Cordes E."/>
        </authorList>
    </citation>
    <scope>NUCLEOTIDE SEQUENCE</scope>
    <source>
        <strain evidence="2">USNM1676648</strain>
        <tissue evidence="2">Polyp</tissue>
    </source>
</reference>
<feature type="compositionally biased region" description="Polar residues" evidence="1">
    <location>
        <begin position="33"/>
        <end position="46"/>
    </location>
</feature>
<dbReference type="Proteomes" id="UP001163046">
    <property type="component" value="Unassembled WGS sequence"/>
</dbReference>
<dbReference type="EMBL" id="MU825397">
    <property type="protein sequence ID" value="KAJ7393995.1"/>
    <property type="molecule type" value="Genomic_DNA"/>
</dbReference>
<evidence type="ECO:0000313" key="2">
    <source>
        <dbReference type="EMBL" id="KAJ7393995.1"/>
    </source>
</evidence>
<proteinExistence type="predicted"/>
<comment type="caution">
    <text evidence="2">The sequence shown here is derived from an EMBL/GenBank/DDBJ whole genome shotgun (WGS) entry which is preliminary data.</text>
</comment>
<keyword evidence="3" id="KW-1185">Reference proteome</keyword>
<evidence type="ECO:0000313" key="3">
    <source>
        <dbReference type="Proteomes" id="UP001163046"/>
    </source>
</evidence>
<organism evidence="2 3">
    <name type="scientific">Desmophyllum pertusum</name>
    <dbReference type="NCBI Taxonomy" id="174260"/>
    <lineage>
        <taxon>Eukaryota</taxon>
        <taxon>Metazoa</taxon>
        <taxon>Cnidaria</taxon>
        <taxon>Anthozoa</taxon>
        <taxon>Hexacorallia</taxon>
        <taxon>Scleractinia</taxon>
        <taxon>Caryophylliina</taxon>
        <taxon>Caryophylliidae</taxon>
        <taxon>Desmophyllum</taxon>
    </lineage>
</organism>